<dbReference type="OrthoDB" id="5471095at2"/>
<dbReference type="EMBL" id="AECZ01000002">
    <property type="protein sequence ID" value="EFL52898.1"/>
    <property type="molecule type" value="Genomic_DNA"/>
</dbReference>
<protein>
    <recommendedName>
        <fullName evidence="3">DUF4276 family protein</fullName>
    </recommendedName>
</protein>
<dbReference type="InterPro" id="IPR025455">
    <property type="entry name" value="DUF4276"/>
</dbReference>
<sequence>MKIILLVEGETEKKALPQFFRRWLHGKIDPLPAIHTVNAKGCDNHLKECALKASMYLKENDVAAVFGLLDLYGPKTIPGHCKTTQEKCAYLRERLEKEVDSPRFKQHFAVHELEAWLLSQPDIFPTEVKRAFPGRIANPEQVDSTEPPAKLLIRLYREKIKRDYKKTANGVELFSRLDPNVAYAKCPALAAFLNDMLACLKTAAH</sequence>
<keyword evidence="2" id="KW-1185">Reference proteome</keyword>
<proteinExistence type="predicted"/>
<dbReference type="STRING" id="596151.DesfrDRAFT_0528"/>
<gene>
    <name evidence="1" type="ORF">DesfrDRAFT_0528</name>
</gene>
<evidence type="ECO:0008006" key="3">
    <source>
        <dbReference type="Google" id="ProtNLM"/>
    </source>
</evidence>
<accession>E1JSC9</accession>
<dbReference type="eggNOG" id="ENOG5032WDE">
    <property type="taxonomic scope" value="Bacteria"/>
</dbReference>
<comment type="caution">
    <text evidence="1">The sequence shown here is derived from an EMBL/GenBank/DDBJ whole genome shotgun (WGS) entry which is preliminary data.</text>
</comment>
<evidence type="ECO:0000313" key="1">
    <source>
        <dbReference type="EMBL" id="EFL52898.1"/>
    </source>
</evidence>
<reference evidence="1 2" key="1">
    <citation type="submission" date="2010-08" db="EMBL/GenBank/DDBJ databases">
        <title>The draft genome of Desulfovibrio fructosovorans JJ.</title>
        <authorList>
            <consortium name="US DOE Joint Genome Institute (JGI-PGF)"/>
            <person name="Lucas S."/>
            <person name="Copeland A."/>
            <person name="Lapidus A."/>
            <person name="Cheng J.-F."/>
            <person name="Bruce D."/>
            <person name="Goodwin L."/>
            <person name="Pitluck S."/>
            <person name="Land M.L."/>
            <person name="Hauser L."/>
            <person name="Chang Y.-J."/>
            <person name="Jeffries C."/>
            <person name="Wall J.D."/>
            <person name="Stahl D.A."/>
            <person name="Arkin A.P."/>
            <person name="Dehal P."/>
            <person name="Stolyar S.M."/>
            <person name="Hazen T.C."/>
            <person name="Woyke T.J."/>
        </authorList>
    </citation>
    <scope>NUCLEOTIDE SEQUENCE [LARGE SCALE GENOMIC DNA]</scope>
    <source>
        <strain evidence="1 2">JJ</strain>
    </source>
</reference>
<dbReference type="RefSeq" id="WP_005990817.1">
    <property type="nucleotide sequence ID" value="NZ_AECZ01000002.1"/>
</dbReference>
<organism evidence="1 2">
    <name type="scientific">Solidesulfovibrio fructosivorans JJ]</name>
    <dbReference type="NCBI Taxonomy" id="596151"/>
    <lineage>
        <taxon>Bacteria</taxon>
        <taxon>Pseudomonadati</taxon>
        <taxon>Thermodesulfobacteriota</taxon>
        <taxon>Desulfovibrionia</taxon>
        <taxon>Desulfovibrionales</taxon>
        <taxon>Desulfovibrionaceae</taxon>
        <taxon>Solidesulfovibrio</taxon>
    </lineage>
</organism>
<dbReference type="Proteomes" id="UP000006250">
    <property type="component" value="Unassembled WGS sequence"/>
</dbReference>
<name>E1JSC9_SOLFR</name>
<dbReference type="Pfam" id="PF14103">
    <property type="entry name" value="DUF4276"/>
    <property type="match status" value="1"/>
</dbReference>
<dbReference type="AlphaFoldDB" id="E1JSC9"/>
<evidence type="ECO:0000313" key="2">
    <source>
        <dbReference type="Proteomes" id="UP000006250"/>
    </source>
</evidence>